<evidence type="ECO:0000259" key="3">
    <source>
        <dbReference type="Pfam" id="PF00326"/>
    </source>
</evidence>
<keyword evidence="1" id="KW-0378">Hydrolase</keyword>
<reference evidence="5" key="1">
    <citation type="journal article" date="2019" name="Int. J. Syst. Evol. Microbiol.">
        <title>The Global Catalogue of Microorganisms (GCM) 10K type strain sequencing project: providing services to taxonomists for standard genome sequencing and annotation.</title>
        <authorList>
            <consortium name="The Broad Institute Genomics Platform"/>
            <consortium name="The Broad Institute Genome Sequencing Center for Infectious Disease"/>
            <person name="Wu L."/>
            <person name="Ma J."/>
        </authorList>
    </citation>
    <scope>NUCLEOTIDE SEQUENCE [LARGE SCALE GENOMIC DNA]</scope>
    <source>
        <strain evidence="5">CGMCC 1.16306</strain>
    </source>
</reference>
<accession>A0ABV9GHB7</accession>
<dbReference type="EMBL" id="JBHSFW010000001">
    <property type="protein sequence ID" value="MFC4617677.1"/>
    <property type="molecule type" value="Genomic_DNA"/>
</dbReference>
<evidence type="ECO:0000256" key="2">
    <source>
        <dbReference type="ARBA" id="ARBA00022825"/>
    </source>
</evidence>
<dbReference type="InterPro" id="IPR011659">
    <property type="entry name" value="WD40"/>
</dbReference>
<feature type="domain" description="Peptidase S9 prolyl oligopeptidase catalytic" evidence="3">
    <location>
        <begin position="451"/>
        <end position="649"/>
    </location>
</feature>
<organism evidence="4 5">
    <name type="scientific">Camelliibacillus cellulosilyticus</name>
    <dbReference type="NCBI Taxonomy" id="2174486"/>
    <lineage>
        <taxon>Bacteria</taxon>
        <taxon>Bacillati</taxon>
        <taxon>Bacillota</taxon>
        <taxon>Bacilli</taxon>
        <taxon>Bacillales</taxon>
        <taxon>Sporolactobacillaceae</taxon>
        <taxon>Camelliibacillus</taxon>
    </lineage>
</organism>
<gene>
    <name evidence="4" type="ORF">ACFO4N_02915</name>
</gene>
<dbReference type="SUPFAM" id="SSF53474">
    <property type="entry name" value="alpha/beta-Hydrolases"/>
    <property type="match status" value="1"/>
</dbReference>
<dbReference type="InterPro" id="IPR001375">
    <property type="entry name" value="Peptidase_S9_cat"/>
</dbReference>
<dbReference type="PANTHER" id="PTHR42776">
    <property type="entry name" value="SERINE PEPTIDASE S9 FAMILY MEMBER"/>
    <property type="match status" value="1"/>
</dbReference>
<keyword evidence="5" id="KW-1185">Reference proteome</keyword>
<keyword evidence="2" id="KW-0645">Protease</keyword>
<evidence type="ECO:0000256" key="1">
    <source>
        <dbReference type="ARBA" id="ARBA00022801"/>
    </source>
</evidence>
<dbReference type="Pfam" id="PF00326">
    <property type="entry name" value="Peptidase_S9"/>
    <property type="match status" value="1"/>
</dbReference>
<name>A0ABV9GHB7_9BACL</name>
<dbReference type="InterPro" id="IPR029058">
    <property type="entry name" value="AB_hydrolase_fold"/>
</dbReference>
<dbReference type="PANTHER" id="PTHR42776:SF27">
    <property type="entry name" value="DIPEPTIDYL PEPTIDASE FAMILY MEMBER 6"/>
    <property type="match status" value="1"/>
</dbReference>
<dbReference type="Gene3D" id="2.120.10.30">
    <property type="entry name" value="TolB, C-terminal domain"/>
    <property type="match status" value="2"/>
</dbReference>
<dbReference type="Pfam" id="PF07676">
    <property type="entry name" value="PD40"/>
    <property type="match status" value="2"/>
</dbReference>
<evidence type="ECO:0000313" key="4">
    <source>
        <dbReference type="EMBL" id="MFC4617677.1"/>
    </source>
</evidence>
<keyword evidence="2" id="KW-0720">Serine protease</keyword>
<dbReference type="RefSeq" id="WP_376844709.1">
    <property type="nucleotide sequence ID" value="NZ_JBHSFW010000001.1"/>
</dbReference>
<dbReference type="SUPFAM" id="SSF82171">
    <property type="entry name" value="DPP6 N-terminal domain-like"/>
    <property type="match status" value="1"/>
</dbReference>
<sequence>MVKSKTNYLTVEEIISLPNYTDVAVSEDGDRVAYVRHTADWDDNVYRQHVWVYDQAAGKSTPITMGKVESMHPLWSPDSRYLAFLSMVRDGEEKTKQIFLISIAGTEIIQVTYGNESVENFKWSPNSRGIFFTAKRPETDKIKKRKERYGDFTYVDQDFRYNALYYLDLTEIETLSTTDQLPKELRCDRDEVKAEPLTESLLKHIYHYDISPDGKTIVFNAAPTPRMIDYYNLEMFLINTESKEISKLAVSSLHTGSVLFSPDGSKLCYTRYAKEKLPFNNLILEIYDLDTKETAQPVQDIDEHVDPIRWTNKGILVTWQKKTNVHVGLVSENGRLDPLGDLEDMVVTSPSMTLDGHHFACVKASSLEAAEIYFNNKRITAQYRYYEGKTKSQKEVIQWRSSDGLEIEGVLSKPEDYDSSKRYPLILAVHGGPAGTSFATPTTNKYQPIEQFIEKGFLVLEPNYRGSAGYGEAFRKANIRQLGIGDYEDIISGVDHLIEKGLVDQDKVGILGWSQGGYISAFCATYSHRFKAISVGAGISNWMTYYVNTDITQFTRNYLGATPWEDEGIYRKTSPMTYITNALTPTLIQHGEKDERVPVPNAYELYRGLKDVGVETELVIYKGMGHGSNKPGFNRAILKQNLEWFTHHILGIADEDSQPL</sequence>
<dbReference type="Gene3D" id="3.40.50.1820">
    <property type="entry name" value="alpha/beta hydrolase"/>
    <property type="match status" value="1"/>
</dbReference>
<dbReference type="InterPro" id="IPR011042">
    <property type="entry name" value="6-blade_b-propeller_TolB-like"/>
</dbReference>
<protein>
    <submittedName>
        <fullName evidence="4">Prolyl oligopeptidase family serine peptidase</fullName>
    </submittedName>
</protein>
<evidence type="ECO:0000313" key="5">
    <source>
        <dbReference type="Proteomes" id="UP001596022"/>
    </source>
</evidence>
<proteinExistence type="predicted"/>
<dbReference type="Proteomes" id="UP001596022">
    <property type="component" value="Unassembled WGS sequence"/>
</dbReference>
<comment type="caution">
    <text evidence="4">The sequence shown here is derived from an EMBL/GenBank/DDBJ whole genome shotgun (WGS) entry which is preliminary data.</text>
</comment>